<sequence>MPAANLSYPEAGVTKAADLAPDISIDYVNRFAQGIQRLQKLLGMTNLIPVADGGTIKTYKYTTDVKGGNVAEGEYIPLSKVSRTLDQTITLGLSKWRRNTTAEAVQGKGRDRAINDTDAKFVAGLQGNIKSDLLAAVTGTTKTAPAGKTLQAALANMWAALETIFEDYDGFGDIDDDGVPPFAFFVNPTDVASYLGTATITTQSAFGMSYIKDFLGLGTTFTSAKVPAGTVFGTAAQNLNIAYVPANGGDLAQTFGLTSDATGMLGMTHAVITTNASIDTLVMGGTKVFPEVSDAVLKGTITPGA</sequence>
<keyword evidence="2" id="KW-1185">Reference proteome</keyword>
<dbReference type="OrthoDB" id="2177420at2"/>
<dbReference type="Proteomes" id="UP000016638">
    <property type="component" value="Unassembled WGS sequence"/>
</dbReference>
<dbReference type="PATRIC" id="fig|1125712.3.peg.580"/>
<dbReference type="RefSeq" id="WP_021725427.1">
    <property type="nucleotide sequence ID" value="NZ_AWEZ01000020.1"/>
</dbReference>
<dbReference type="AlphaFoldDB" id="U2T9V4"/>
<organism evidence="1 2">
    <name type="scientific">Olsenella profusa F0195</name>
    <dbReference type="NCBI Taxonomy" id="1125712"/>
    <lineage>
        <taxon>Bacteria</taxon>
        <taxon>Bacillati</taxon>
        <taxon>Actinomycetota</taxon>
        <taxon>Coriobacteriia</taxon>
        <taxon>Coriobacteriales</taxon>
        <taxon>Atopobiaceae</taxon>
        <taxon>Olsenella</taxon>
    </lineage>
</organism>
<evidence type="ECO:0008006" key="3">
    <source>
        <dbReference type="Google" id="ProtNLM"/>
    </source>
</evidence>
<name>U2T9V4_9ACTN</name>
<reference evidence="1 2" key="1">
    <citation type="submission" date="2013-08" db="EMBL/GenBank/DDBJ databases">
        <authorList>
            <person name="Durkin A.S."/>
            <person name="Haft D.R."/>
            <person name="McCorrison J."/>
            <person name="Torralba M."/>
            <person name="Gillis M."/>
            <person name="Haft D.H."/>
            <person name="Methe B."/>
            <person name="Sutton G."/>
            <person name="Nelson K.E."/>
        </authorList>
    </citation>
    <scope>NUCLEOTIDE SEQUENCE [LARGE SCALE GENOMIC DNA]</scope>
    <source>
        <strain evidence="1 2">F0195</strain>
    </source>
</reference>
<dbReference type="eggNOG" id="ENOG50305QN">
    <property type="taxonomic scope" value="Bacteria"/>
</dbReference>
<protein>
    <recommendedName>
        <fullName evidence="3">Phage capsid protein</fullName>
    </recommendedName>
</protein>
<evidence type="ECO:0000313" key="2">
    <source>
        <dbReference type="Proteomes" id="UP000016638"/>
    </source>
</evidence>
<accession>U2T9V4</accession>
<gene>
    <name evidence="1" type="ORF">HMPREF1316_1517</name>
</gene>
<evidence type="ECO:0000313" key="1">
    <source>
        <dbReference type="EMBL" id="ERL09799.1"/>
    </source>
</evidence>
<proteinExistence type="predicted"/>
<dbReference type="STRING" id="1125712.HMPREF1316_1517"/>
<dbReference type="EMBL" id="AWEZ01000020">
    <property type="protein sequence ID" value="ERL09799.1"/>
    <property type="molecule type" value="Genomic_DNA"/>
</dbReference>
<comment type="caution">
    <text evidence="1">The sequence shown here is derived from an EMBL/GenBank/DDBJ whole genome shotgun (WGS) entry which is preliminary data.</text>
</comment>